<evidence type="ECO:0000313" key="5">
    <source>
        <dbReference type="Proteomes" id="UP000029628"/>
    </source>
</evidence>
<dbReference type="PANTHER" id="PTHR33392:SF6">
    <property type="entry name" value="POLYISOPRENYL-TEICHOIC ACID--PEPTIDOGLYCAN TEICHOIC ACID TRANSFERASE TAGU"/>
    <property type="match status" value="1"/>
</dbReference>
<proteinExistence type="inferred from homology"/>
<feature type="domain" description="Cell envelope-related transcriptional attenuator" evidence="3">
    <location>
        <begin position="104"/>
        <end position="249"/>
    </location>
</feature>
<feature type="compositionally biased region" description="Basic residues" evidence="2">
    <location>
        <begin position="13"/>
        <end position="23"/>
    </location>
</feature>
<dbReference type="Gene3D" id="3.40.630.190">
    <property type="entry name" value="LCP protein"/>
    <property type="match status" value="1"/>
</dbReference>
<feature type="region of interest" description="Disordered" evidence="2">
    <location>
        <begin position="1"/>
        <end position="23"/>
    </location>
</feature>
<evidence type="ECO:0000313" key="4">
    <source>
        <dbReference type="EMBL" id="KGF47491.1"/>
    </source>
</evidence>
<dbReference type="InterPro" id="IPR050922">
    <property type="entry name" value="LytR/CpsA/Psr_CW_biosynth"/>
</dbReference>
<evidence type="ECO:0000256" key="2">
    <source>
        <dbReference type="SAM" id="MobiDB-lite"/>
    </source>
</evidence>
<feature type="region of interest" description="Disordered" evidence="2">
    <location>
        <begin position="333"/>
        <end position="363"/>
    </location>
</feature>
<dbReference type="PANTHER" id="PTHR33392">
    <property type="entry name" value="POLYISOPRENYL-TEICHOIC ACID--PEPTIDOGLYCAN TEICHOIC ACID TRANSFERASE TAGU"/>
    <property type="match status" value="1"/>
</dbReference>
<dbReference type="AlphaFoldDB" id="A0A096ALG2"/>
<evidence type="ECO:0000256" key="1">
    <source>
        <dbReference type="ARBA" id="ARBA00006068"/>
    </source>
</evidence>
<dbReference type="InterPro" id="IPR004474">
    <property type="entry name" value="LytR_CpsA_psr"/>
</dbReference>
<evidence type="ECO:0000259" key="3">
    <source>
        <dbReference type="Pfam" id="PF03816"/>
    </source>
</evidence>
<dbReference type="RefSeq" id="WP_038152449.1">
    <property type="nucleotide sequence ID" value="NZ_JRNT01000009.1"/>
</dbReference>
<organism evidence="4 5">
    <name type="scientific">Veillonella montpellierensis DNF00314</name>
    <dbReference type="NCBI Taxonomy" id="1401067"/>
    <lineage>
        <taxon>Bacteria</taxon>
        <taxon>Bacillati</taxon>
        <taxon>Bacillota</taxon>
        <taxon>Negativicutes</taxon>
        <taxon>Veillonellales</taxon>
        <taxon>Veillonellaceae</taxon>
        <taxon>Veillonella</taxon>
    </lineage>
</organism>
<sequence>MNKEEQEIEKDQQRRRKRRRRQRRSTSFRWKRLFGIILALLIICGVTIAGVNHVVSLFTDKNETTSTTETQTSMSTTPLKQQALDKPMYILVVGRDNEHPTQGDTLFLVSVNKEQNNVDIIGIPSNSKIESRDKKTAETINTIYSTGGIDLTKAVVEDIFHITIPYYMIVDEDSFKQSLQVLGTPDFFVETDMYHTDATSGIQDIQIAKGYQALSADSAYGYMRYADDGNDMLGRMQRQERFMKAILNSYDASYTITKLWHIWRIWDHYETNISTFDMLRLAFSLRTLPQDNIHYYILAGTKEVLPSEQEVWTINPTDAQRLIGITMGTVSPDENTDEMEVVHSSKNKKVDDVDTDLTKEQGI</sequence>
<protein>
    <recommendedName>
        <fullName evidence="3">Cell envelope-related transcriptional attenuator domain-containing protein</fullName>
    </recommendedName>
</protein>
<feature type="compositionally biased region" description="Basic and acidic residues" evidence="2">
    <location>
        <begin position="340"/>
        <end position="363"/>
    </location>
</feature>
<reference evidence="4 5" key="1">
    <citation type="submission" date="2014-07" db="EMBL/GenBank/DDBJ databases">
        <authorList>
            <person name="McCorrison J."/>
            <person name="Sanka R."/>
            <person name="Torralba M."/>
            <person name="Gillis M."/>
            <person name="Haft D.H."/>
            <person name="Methe B."/>
            <person name="Sutton G."/>
            <person name="Nelson K.E."/>
        </authorList>
    </citation>
    <scope>NUCLEOTIDE SEQUENCE [LARGE SCALE GENOMIC DNA]</scope>
    <source>
        <strain evidence="4 5">DNF00314</strain>
    </source>
</reference>
<gene>
    <name evidence="4" type="ORF">HMPREF0872_04855</name>
</gene>
<dbReference type="Proteomes" id="UP000029628">
    <property type="component" value="Unassembled WGS sequence"/>
</dbReference>
<dbReference type="NCBIfam" id="TIGR00350">
    <property type="entry name" value="lytR_cpsA_psr"/>
    <property type="match status" value="1"/>
</dbReference>
<name>A0A096ALG2_9FIRM</name>
<comment type="similarity">
    <text evidence="1">Belongs to the LytR/CpsA/Psr (LCP) family.</text>
</comment>
<dbReference type="eggNOG" id="COG1316">
    <property type="taxonomic scope" value="Bacteria"/>
</dbReference>
<comment type="caution">
    <text evidence="4">The sequence shown here is derived from an EMBL/GenBank/DDBJ whole genome shotgun (WGS) entry which is preliminary data.</text>
</comment>
<keyword evidence="5" id="KW-1185">Reference proteome</keyword>
<feature type="compositionally biased region" description="Basic and acidic residues" evidence="2">
    <location>
        <begin position="1"/>
        <end position="12"/>
    </location>
</feature>
<accession>A0A096ALG2</accession>
<dbReference type="Pfam" id="PF03816">
    <property type="entry name" value="LytR_cpsA_psr"/>
    <property type="match status" value="1"/>
</dbReference>
<dbReference type="EMBL" id="JRNT01000009">
    <property type="protein sequence ID" value="KGF47491.1"/>
    <property type="molecule type" value="Genomic_DNA"/>
</dbReference>